<evidence type="ECO:0000256" key="5">
    <source>
        <dbReference type="SAM" id="SignalP"/>
    </source>
</evidence>
<dbReference type="CTD" id="116379"/>
<dbReference type="InterPro" id="IPR036116">
    <property type="entry name" value="FN3_sf"/>
</dbReference>
<proteinExistence type="inferred from homology"/>
<name>A0A6J2V726_CHACN</name>
<dbReference type="InterPro" id="IPR050650">
    <property type="entry name" value="Type-II_Cytokine-TF_Rcpt"/>
</dbReference>
<dbReference type="InterPro" id="IPR013783">
    <property type="entry name" value="Ig-like_fold"/>
</dbReference>
<organism evidence="7 8">
    <name type="scientific">Chanos chanos</name>
    <name type="common">Milkfish</name>
    <name type="synonym">Mugil chanos</name>
    <dbReference type="NCBI Taxonomy" id="29144"/>
    <lineage>
        <taxon>Eukaryota</taxon>
        <taxon>Metazoa</taxon>
        <taxon>Chordata</taxon>
        <taxon>Craniata</taxon>
        <taxon>Vertebrata</taxon>
        <taxon>Euteleostomi</taxon>
        <taxon>Actinopterygii</taxon>
        <taxon>Neopterygii</taxon>
        <taxon>Teleostei</taxon>
        <taxon>Ostariophysi</taxon>
        <taxon>Gonorynchiformes</taxon>
        <taxon>Chanidae</taxon>
        <taxon>Chanos</taxon>
    </lineage>
</organism>
<evidence type="ECO:0000256" key="4">
    <source>
        <dbReference type="ARBA" id="ARBA00023170"/>
    </source>
</evidence>
<evidence type="ECO:0000256" key="1">
    <source>
        <dbReference type="ARBA" id="ARBA00005399"/>
    </source>
</evidence>
<protein>
    <submittedName>
        <fullName evidence="8">Interleukin-22 receptor subunit alpha-2</fullName>
    </submittedName>
</protein>
<dbReference type="Gene3D" id="2.60.40.10">
    <property type="entry name" value="Immunoglobulins"/>
    <property type="match status" value="2"/>
</dbReference>
<keyword evidence="7" id="KW-1185">Reference proteome</keyword>
<dbReference type="InterPro" id="IPR015373">
    <property type="entry name" value="Interferon/interleukin_rcp_dom"/>
</dbReference>
<dbReference type="RefSeq" id="XP_030628775.1">
    <property type="nucleotide sequence ID" value="XM_030772915.1"/>
</dbReference>
<reference evidence="8" key="1">
    <citation type="submission" date="2025-08" db="UniProtKB">
        <authorList>
            <consortium name="RefSeq"/>
        </authorList>
    </citation>
    <scope>IDENTIFICATION</scope>
</reference>
<evidence type="ECO:0000256" key="3">
    <source>
        <dbReference type="ARBA" id="ARBA00023157"/>
    </source>
</evidence>
<evidence type="ECO:0000256" key="2">
    <source>
        <dbReference type="ARBA" id="ARBA00022729"/>
    </source>
</evidence>
<dbReference type="CDD" id="cd00063">
    <property type="entry name" value="FN3"/>
    <property type="match status" value="1"/>
</dbReference>
<dbReference type="FunFam" id="2.60.40.10:FF:000348">
    <property type="entry name" value="Interleukin 20 receptor subunit alpha"/>
    <property type="match status" value="1"/>
</dbReference>
<dbReference type="PANTHER" id="PTHR20859">
    <property type="entry name" value="INTERFERON/INTERLEUKIN RECEPTOR"/>
    <property type="match status" value="1"/>
</dbReference>
<dbReference type="OrthoDB" id="10007376at2759"/>
<evidence type="ECO:0000313" key="8">
    <source>
        <dbReference type="RefSeq" id="XP_030628775.1"/>
    </source>
</evidence>
<dbReference type="Proteomes" id="UP000504632">
    <property type="component" value="Chromosome 4"/>
</dbReference>
<evidence type="ECO:0000313" key="7">
    <source>
        <dbReference type="Proteomes" id="UP000504632"/>
    </source>
</evidence>
<dbReference type="PROSITE" id="PS50853">
    <property type="entry name" value="FN3"/>
    <property type="match status" value="1"/>
</dbReference>
<dbReference type="Pfam" id="PF01108">
    <property type="entry name" value="Tissue_fac"/>
    <property type="match status" value="1"/>
</dbReference>
<keyword evidence="3" id="KW-1015">Disulfide bond</keyword>
<comment type="similarity">
    <text evidence="1">Belongs to the type II cytokine receptor family.</text>
</comment>
<dbReference type="GO" id="GO:0005886">
    <property type="term" value="C:plasma membrane"/>
    <property type="evidence" value="ECO:0007669"/>
    <property type="project" value="TreeGrafter"/>
</dbReference>
<accession>A0A6J2V726</accession>
<evidence type="ECO:0000259" key="6">
    <source>
        <dbReference type="PROSITE" id="PS50853"/>
    </source>
</evidence>
<dbReference type="GeneID" id="115810887"/>
<keyword evidence="2 5" id="KW-0732">Signal</keyword>
<dbReference type="InParanoid" id="A0A6J2V726"/>
<feature type="signal peptide" evidence="5">
    <location>
        <begin position="1"/>
        <end position="18"/>
    </location>
</feature>
<dbReference type="AlphaFoldDB" id="A0A6J2V726"/>
<dbReference type="PANTHER" id="PTHR20859:SF53">
    <property type="entry name" value="INTERLEUKIN-22 RECEPTOR SUBUNIT ALPHA-1"/>
    <property type="match status" value="1"/>
</dbReference>
<feature type="domain" description="Fibronectin type-III" evidence="6">
    <location>
        <begin position="30"/>
        <end position="123"/>
    </location>
</feature>
<dbReference type="InterPro" id="IPR003961">
    <property type="entry name" value="FN3_dom"/>
</dbReference>
<dbReference type="Pfam" id="PF09294">
    <property type="entry name" value="Interfer-bind"/>
    <property type="match status" value="1"/>
</dbReference>
<feature type="chain" id="PRO_5026891185" evidence="5">
    <location>
        <begin position="19"/>
        <end position="229"/>
    </location>
</feature>
<keyword evidence="4 8" id="KW-0675">Receptor</keyword>
<sequence>MSGLILLLLLCNLTFICCRDSSLTLQDDMRPRGVKFQSLDYRNILYWKHPTSHQIFQYSVQYKVYGDKHWTDAKHCQSISISQCDLSQETSDPREWYYARVQSTSEAGQSPWVISARFHPQAESNFSPPQLKLNGTERGIVVRVKPPRTPYRRQNGTRISVLKLQKLIFRIYVMHNEVEEEIHEMESCTKELLIQGLRPKTTYCLQAQTVIPRFGRTSSKGLKTCVTTL</sequence>
<gene>
    <name evidence="8" type="primary">il22ra2</name>
</gene>
<dbReference type="GO" id="GO:0004896">
    <property type="term" value="F:cytokine receptor activity"/>
    <property type="evidence" value="ECO:0007669"/>
    <property type="project" value="TreeGrafter"/>
</dbReference>
<dbReference type="SUPFAM" id="SSF49265">
    <property type="entry name" value="Fibronectin type III"/>
    <property type="match status" value="2"/>
</dbReference>